<dbReference type="PANTHER" id="PTHR33643:SF1">
    <property type="entry name" value="UREASE ACCESSORY PROTEIN D"/>
    <property type="match status" value="1"/>
</dbReference>
<proteinExistence type="inferred from homology"/>
<sequence>MLDPTQARLNLQSTQWQGKLSVQYQLSAGRTYPVVEEMVAPLKLQRPFYNLGSGNCQSVLLHTAGGLVGGDRLCVSLHLRPETSVFWTTPSATKVYRSAGEMARTQVQIRIEAGASLTWFPLETILFNGALYQQDLQVELSPGAIWCGWEWTRLGRTALGEGFDRGQWRSRTQVTQKGMPLWIDAQSSLTQQRALDADYGLGGYPVVGSFCWLGREIGRSLLEEIQAFLPRSEKKFSVGVTRLPQGLLCRYRGYSTEEGKRLFMGIWQILSPDRGRDKKSMNIIWLL</sequence>
<comment type="subcellular location">
    <subcellularLocation>
        <location evidence="3">Cytoplasm</location>
    </subcellularLocation>
</comment>
<dbReference type="EMBL" id="MLAW01000001">
    <property type="protein sequence ID" value="OJJ27483.1"/>
    <property type="molecule type" value="Genomic_DNA"/>
</dbReference>
<dbReference type="Pfam" id="PF01774">
    <property type="entry name" value="UreD"/>
    <property type="match status" value="1"/>
</dbReference>
<dbReference type="GO" id="GO:0016151">
    <property type="term" value="F:nickel cation binding"/>
    <property type="evidence" value="ECO:0007669"/>
    <property type="project" value="UniProtKB-UniRule"/>
</dbReference>
<keyword evidence="5" id="KW-1185">Reference proteome</keyword>
<evidence type="ECO:0000256" key="1">
    <source>
        <dbReference type="ARBA" id="ARBA00007177"/>
    </source>
</evidence>
<comment type="function">
    <text evidence="3">Required for maturation of urease via the functional incorporation of the urease nickel metallocenter.</text>
</comment>
<keyword evidence="2 3" id="KW-0143">Chaperone</keyword>
<dbReference type="AlphaFoldDB" id="A0A1L9QXU8"/>
<dbReference type="InterPro" id="IPR002669">
    <property type="entry name" value="UreD"/>
</dbReference>
<keyword evidence="3" id="KW-0996">Nickel insertion</keyword>
<comment type="caution">
    <text evidence="4">The sequence shown here is derived from an EMBL/GenBank/DDBJ whole genome shotgun (WGS) entry which is preliminary data.</text>
</comment>
<name>A0A1L9QXU8_9CYAN</name>
<accession>A0A1L9QXU8</accession>
<gene>
    <name evidence="3" type="primary">ureD</name>
    <name evidence="4" type="ORF">BI308_00490</name>
</gene>
<evidence type="ECO:0000313" key="4">
    <source>
        <dbReference type="EMBL" id="OJJ27483.1"/>
    </source>
</evidence>
<reference evidence="4" key="1">
    <citation type="submission" date="2016-10" db="EMBL/GenBank/DDBJ databases">
        <title>CRISPR-Cas defence system in Roseofilum reptotaenium: evidence of a bacteriophage-cyanobacterium arms race in the coral black band disease.</title>
        <authorList>
            <person name="Buerger P."/>
            <person name="Wood-Charlson E.M."/>
            <person name="Weynberg K.D."/>
            <person name="Willis B."/>
            <person name="Van Oppen M.J."/>
        </authorList>
    </citation>
    <scope>NUCLEOTIDE SEQUENCE [LARGE SCALE GENOMIC DNA]</scope>
    <source>
        <strain evidence="4">AO1-A</strain>
    </source>
</reference>
<evidence type="ECO:0000256" key="2">
    <source>
        <dbReference type="ARBA" id="ARBA00023186"/>
    </source>
</evidence>
<evidence type="ECO:0000256" key="3">
    <source>
        <dbReference type="HAMAP-Rule" id="MF_01384"/>
    </source>
</evidence>
<dbReference type="STRING" id="1925591.BI308_00490"/>
<comment type="similarity">
    <text evidence="1 3">Belongs to the UreD family.</text>
</comment>
<keyword evidence="3" id="KW-0963">Cytoplasm</keyword>
<protein>
    <recommendedName>
        <fullName evidence="3">Urease accessory protein UreD</fullName>
    </recommendedName>
</protein>
<dbReference type="HAMAP" id="MF_01384">
    <property type="entry name" value="UreD"/>
    <property type="match status" value="1"/>
</dbReference>
<organism evidence="4 5">
    <name type="scientific">Roseofilum reptotaenium AO1-A</name>
    <dbReference type="NCBI Taxonomy" id="1925591"/>
    <lineage>
        <taxon>Bacteria</taxon>
        <taxon>Bacillati</taxon>
        <taxon>Cyanobacteriota</taxon>
        <taxon>Cyanophyceae</taxon>
        <taxon>Desertifilales</taxon>
        <taxon>Desertifilaceae</taxon>
        <taxon>Roseofilum</taxon>
    </lineage>
</organism>
<dbReference type="GO" id="GO:0005737">
    <property type="term" value="C:cytoplasm"/>
    <property type="evidence" value="ECO:0007669"/>
    <property type="project" value="UniProtKB-SubCell"/>
</dbReference>
<comment type="subunit">
    <text evidence="3">UreD, UreF and UreG form a complex that acts as a GTP-hydrolysis-dependent molecular chaperone, activating the urease apoprotein by helping to assemble the nickel containing metallocenter of UreC. The UreE protein probably delivers the nickel.</text>
</comment>
<dbReference type="PANTHER" id="PTHR33643">
    <property type="entry name" value="UREASE ACCESSORY PROTEIN D"/>
    <property type="match status" value="1"/>
</dbReference>
<evidence type="ECO:0000313" key="5">
    <source>
        <dbReference type="Proteomes" id="UP000183940"/>
    </source>
</evidence>
<dbReference type="Proteomes" id="UP000183940">
    <property type="component" value="Unassembled WGS sequence"/>
</dbReference>